<keyword evidence="2" id="KW-1185">Reference proteome</keyword>
<dbReference type="EMBL" id="JPRF03000001">
    <property type="protein sequence ID" value="OEV39872.1"/>
    <property type="molecule type" value="Genomic_DNA"/>
</dbReference>
<dbReference type="InterPro" id="IPR034660">
    <property type="entry name" value="DinB/YfiT-like"/>
</dbReference>
<accession>A0A1E7NGS5</accession>
<proteinExistence type="predicted"/>
<dbReference type="AlphaFoldDB" id="A0A1E7NGS5"/>
<sequence>MTSSDLLVDAFDRIRDTVADVVDGLTPEQLAYRVHDSANSIAWLVWHLTRVQDDHLADAADREQVWTADGWASRFALPFAASSTGYGHRPAQVAKVTATADLLAGYHEAVHARTVDYVRGLDNRSLARIVDESWQPPVTLGVRLISVIADDLQHVGQAAYVRGLLARH</sequence>
<dbReference type="InterPro" id="IPR007061">
    <property type="entry name" value="MST-like"/>
</dbReference>
<protein>
    <recommendedName>
        <fullName evidence="3">DUF664 domain-containing protein</fullName>
    </recommendedName>
</protein>
<dbReference type="RefSeq" id="WP_030279511.1">
    <property type="nucleotide sequence ID" value="NZ_JBEZYM010000045.1"/>
</dbReference>
<dbReference type="SUPFAM" id="SSF109854">
    <property type="entry name" value="DinB/YfiT-like putative metalloenzymes"/>
    <property type="match status" value="1"/>
</dbReference>
<dbReference type="NCBIfam" id="NF047843">
    <property type="entry name" value="MST_Rv0443"/>
    <property type="match status" value="1"/>
</dbReference>
<dbReference type="Gene3D" id="1.20.120.450">
    <property type="entry name" value="dinb family like domain"/>
    <property type="match status" value="1"/>
</dbReference>
<organism evidence="1 2">
    <name type="scientific">Kitasatospora aureofaciens</name>
    <name type="common">Streptomyces aureofaciens</name>
    <dbReference type="NCBI Taxonomy" id="1894"/>
    <lineage>
        <taxon>Bacteria</taxon>
        <taxon>Bacillati</taxon>
        <taxon>Actinomycetota</taxon>
        <taxon>Actinomycetes</taxon>
        <taxon>Kitasatosporales</taxon>
        <taxon>Streptomycetaceae</taxon>
        <taxon>Kitasatospora</taxon>
    </lineage>
</organism>
<reference evidence="1" key="1">
    <citation type="submission" date="2016-08" db="EMBL/GenBank/DDBJ databases">
        <title>Sequencing, Assembly and Comparative Genomics of S. aureofaciens ATCC 10762.</title>
        <authorList>
            <person name="Gradnigo J.S."/>
            <person name="Johnson N."/>
            <person name="Somerville G.A."/>
        </authorList>
    </citation>
    <scope>NUCLEOTIDE SEQUENCE [LARGE SCALE GENOMIC DNA]</scope>
    <source>
        <strain evidence="1">ATCC 10762</strain>
    </source>
</reference>
<evidence type="ECO:0000313" key="2">
    <source>
        <dbReference type="Proteomes" id="UP000037395"/>
    </source>
</evidence>
<dbReference type="Pfam" id="PF04978">
    <property type="entry name" value="MST"/>
    <property type="match status" value="1"/>
</dbReference>
<evidence type="ECO:0000313" key="1">
    <source>
        <dbReference type="EMBL" id="OEV39872.1"/>
    </source>
</evidence>
<dbReference type="Proteomes" id="UP000037395">
    <property type="component" value="Unassembled WGS sequence"/>
</dbReference>
<gene>
    <name evidence="1" type="ORF">HS99_0003555</name>
</gene>
<evidence type="ECO:0008006" key="3">
    <source>
        <dbReference type="Google" id="ProtNLM"/>
    </source>
</evidence>
<comment type="caution">
    <text evidence="1">The sequence shown here is derived from an EMBL/GenBank/DDBJ whole genome shotgun (WGS) entry which is preliminary data.</text>
</comment>
<name>A0A1E7NGS5_KITAU</name>